<reference evidence="1 2" key="1">
    <citation type="journal article" date="2023" name="Mol. Biol. Evol.">
        <title>Genomics of Secondarily Temperate Adaptation in the Only Non-Antarctic Icefish.</title>
        <authorList>
            <person name="Rivera-Colon A.G."/>
            <person name="Rayamajhi N."/>
            <person name="Minhas B.F."/>
            <person name="Madrigal G."/>
            <person name="Bilyk K.T."/>
            <person name="Yoon V."/>
            <person name="Hune M."/>
            <person name="Gregory S."/>
            <person name="Cheng C.H.C."/>
            <person name="Catchen J.M."/>
        </authorList>
    </citation>
    <scope>NUCLEOTIDE SEQUENCE [LARGE SCALE GENOMIC DNA]</scope>
    <source>
        <strain evidence="1">JC2023a</strain>
    </source>
</reference>
<dbReference type="AlphaFoldDB" id="A0AAN8B6M3"/>
<accession>A0AAN8B6M3</accession>
<evidence type="ECO:0000313" key="1">
    <source>
        <dbReference type="EMBL" id="KAK5879475.1"/>
    </source>
</evidence>
<proteinExistence type="predicted"/>
<comment type="caution">
    <text evidence="1">The sequence shown here is derived from an EMBL/GenBank/DDBJ whole genome shotgun (WGS) entry which is preliminary data.</text>
</comment>
<name>A0AAN8B6M3_9TELE</name>
<gene>
    <name evidence="1" type="ORF">CesoFtcFv8_022587</name>
</gene>
<sequence>MPGFGSGLCGVRPRPLGASRFHQEIPEPLPRLRQPVRSAVHFLFLTWDFLFLLQDSFLPQDFCSCRRTSCSCRRTSCSSRRELPFQRRLTSSRSLSEKSSS</sequence>
<organism evidence="1 2">
    <name type="scientific">Champsocephalus esox</name>
    <name type="common">pike icefish</name>
    <dbReference type="NCBI Taxonomy" id="159716"/>
    <lineage>
        <taxon>Eukaryota</taxon>
        <taxon>Metazoa</taxon>
        <taxon>Chordata</taxon>
        <taxon>Craniata</taxon>
        <taxon>Vertebrata</taxon>
        <taxon>Euteleostomi</taxon>
        <taxon>Actinopterygii</taxon>
        <taxon>Neopterygii</taxon>
        <taxon>Teleostei</taxon>
        <taxon>Neoteleostei</taxon>
        <taxon>Acanthomorphata</taxon>
        <taxon>Eupercaria</taxon>
        <taxon>Perciformes</taxon>
        <taxon>Notothenioidei</taxon>
        <taxon>Channichthyidae</taxon>
        <taxon>Champsocephalus</taxon>
    </lineage>
</organism>
<dbReference type="EMBL" id="JAULUE010002064">
    <property type="protein sequence ID" value="KAK5879475.1"/>
    <property type="molecule type" value="Genomic_DNA"/>
</dbReference>
<evidence type="ECO:0000313" key="2">
    <source>
        <dbReference type="Proteomes" id="UP001335648"/>
    </source>
</evidence>
<protein>
    <submittedName>
        <fullName evidence="1">Uncharacterized protein</fullName>
    </submittedName>
</protein>
<keyword evidence="2" id="KW-1185">Reference proteome</keyword>
<dbReference type="Proteomes" id="UP001335648">
    <property type="component" value="Unassembled WGS sequence"/>
</dbReference>